<organism evidence="1 2">
    <name type="scientific">Chara braunii</name>
    <name type="common">Braun's stonewort</name>
    <dbReference type="NCBI Taxonomy" id="69332"/>
    <lineage>
        <taxon>Eukaryota</taxon>
        <taxon>Viridiplantae</taxon>
        <taxon>Streptophyta</taxon>
        <taxon>Charophyceae</taxon>
        <taxon>Charales</taxon>
        <taxon>Characeae</taxon>
        <taxon>Chara</taxon>
    </lineage>
</organism>
<protein>
    <submittedName>
        <fullName evidence="1">Uncharacterized protein</fullName>
    </submittedName>
</protein>
<dbReference type="Gramene" id="GBG83732">
    <property type="protein sequence ID" value="GBG83732"/>
    <property type="gene ID" value="CBR_g37533"/>
</dbReference>
<sequence length="104" mass="10794">MPMPSVELTETLPGLVCGTVTWGVLVVAGLVELGRAGGGGGGGIGAGVLQRNVPAAVVVKSFVLRFRRNRSVGLSDACLCCKLQTWTQRVSGGSGTHWVVFARR</sequence>
<dbReference type="AlphaFoldDB" id="A0A388LNE4"/>
<name>A0A388LNE4_CHABU</name>
<reference evidence="1 2" key="1">
    <citation type="journal article" date="2018" name="Cell">
        <title>The Chara Genome: Secondary Complexity and Implications for Plant Terrestrialization.</title>
        <authorList>
            <person name="Nishiyama T."/>
            <person name="Sakayama H."/>
            <person name="Vries J.D."/>
            <person name="Buschmann H."/>
            <person name="Saint-Marcoux D."/>
            <person name="Ullrich K.K."/>
            <person name="Haas F.B."/>
            <person name="Vanderstraeten L."/>
            <person name="Becker D."/>
            <person name="Lang D."/>
            <person name="Vosolsobe S."/>
            <person name="Rombauts S."/>
            <person name="Wilhelmsson P.K.I."/>
            <person name="Janitza P."/>
            <person name="Kern R."/>
            <person name="Heyl A."/>
            <person name="Rumpler F."/>
            <person name="Villalobos L.I.A.C."/>
            <person name="Clay J.M."/>
            <person name="Skokan R."/>
            <person name="Toyoda A."/>
            <person name="Suzuki Y."/>
            <person name="Kagoshima H."/>
            <person name="Schijlen E."/>
            <person name="Tajeshwar N."/>
            <person name="Catarino B."/>
            <person name="Hetherington A.J."/>
            <person name="Saltykova A."/>
            <person name="Bonnot C."/>
            <person name="Breuninger H."/>
            <person name="Symeonidi A."/>
            <person name="Radhakrishnan G.V."/>
            <person name="Van Nieuwerburgh F."/>
            <person name="Deforce D."/>
            <person name="Chang C."/>
            <person name="Karol K.G."/>
            <person name="Hedrich R."/>
            <person name="Ulvskov P."/>
            <person name="Glockner G."/>
            <person name="Delwiche C.F."/>
            <person name="Petrasek J."/>
            <person name="Van de Peer Y."/>
            <person name="Friml J."/>
            <person name="Beilby M."/>
            <person name="Dolan L."/>
            <person name="Kohara Y."/>
            <person name="Sugano S."/>
            <person name="Fujiyama A."/>
            <person name="Delaux P.-M."/>
            <person name="Quint M."/>
            <person name="TheiBen G."/>
            <person name="Hagemann M."/>
            <person name="Harholt J."/>
            <person name="Dunand C."/>
            <person name="Zachgo S."/>
            <person name="Langdale J."/>
            <person name="Maumus F."/>
            <person name="Straeten D.V.D."/>
            <person name="Gould S.B."/>
            <person name="Rensing S.A."/>
        </authorList>
    </citation>
    <scope>NUCLEOTIDE SEQUENCE [LARGE SCALE GENOMIC DNA]</scope>
    <source>
        <strain evidence="1 2">S276</strain>
    </source>
</reference>
<dbReference type="EMBL" id="BFEA01000449">
    <property type="protein sequence ID" value="GBG83732.1"/>
    <property type="molecule type" value="Genomic_DNA"/>
</dbReference>
<evidence type="ECO:0000313" key="2">
    <source>
        <dbReference type="Proteomes" id="UP000265515"/>
    </source>
</evidence>
<dbReference type="Proteomes" id="UP000265515">
    <property type="component" value="Unassembled WGS sequence"/>
</dbReference>
<evidence type="ECO:0000313" key="1">
    <source>
        <dbReference type="EMBL" id="GBG83732.1"/>
    </source>
</evidence>
<comment type="caution">
    <text evidence="1">The sequence shown here is derived from an EMBL/GenBank/DDBJ whole genome shotgun (WGS) entry which is preliminary data.</text>
</comment>
<accession>A0A388LNE4</accession>
<proteinExistence type="predicted"/>
<keyword evidence="2" id="KW-1185">Reference proteome</keyword>
<gene>
    <name evidence="1" type="ORF">CBR_g37533</name>
</gene>